<name>A0A7R9KH30_9ACAR</name>
<dbReference type="Gene3D" id="3.40.50.720">
    <property type="entry name" value="NAD(P)-binding Rossmann-like Domain"/>
    <property type="match status" value="1"/>
</dbReference>
<evidence type="ECO:0000313" key="4">
    <source>
        <dbReference type="Proteomes" id="UP000759131"/>
    </source>
</evidence>
<dbReference type="EMBL" id="CAJPIZ010000694">
    <property type="protein sequence ID" value="CAG2102067.1"/>
    <property type="molecule type" value="Genomic_DNA"/>
</dbReference>
<evidence type="ECO:0000313" key="3">
    <source>
        <dbReference type="EMBL" id="CAD7621637.1"/>
    </source>
</evidence>
<sequence>MILRKVTSGRRLDGKVVVITGANTGIGKETAYLLSLRGAKIYIGCRDIKKGETAIQEIKARNPDSNLTLFKLDLSSLKSVRFFANQIKNAEKTVDLLINNAGVMACPPSVSAEGYELQLATNHLGHFLLTLHLLPLMKRSKSARIVNVSSCAHLVGQIDLDNINLKHNAYDPFKAYAQSKLCNVLFTRELAKRLPGSNINAYALHPGIIDTEIARHGKPANGFMKRYLVLNAFMGSQTTLYCIGVQSFLAYHKYRFTVCHKKVAQRSVKKLSNCRRVKHMVSNARDDTTARRLWELSVDLVNLETELKI</sequence>
<dbReference type="AlphaFoldDB" id="A0A7R9KH30"/>
<dbReference type="SUPFAM" id="SSF51735">
    <property type="entry name" value="NAD(P)-binding Rossmann-fold domains"/>
    <property type="match status" value="1"/>
</dbReference>
<comment type="similarity">
    <text evidence="2">Belongs to the short-chain dehydrogenases/reductases (SDR) family.</text>
</comment>
<dbReference type="PRINTS" id="PR00081">
    <property type="entry name" value="GDHRDH"/>
</dbReference>
<dbReference type="EMBL" id="OC855269">
    <property type="protein sequence ID" value="CAD7621637.1"/>
    <property type="molecule type" value="Genomic_DNA"/>
</dbReference>
<dbReference type="InterPro" id="IPR002347">
    <property type="entry name" value="SDR_fam"/>
</dbReference>
<keyword evidence="4" id="KW-1185">Reference proteome</keyword>
<evidence type="ECO:0000256" key="2">
    <source>
        <dbReference type="RuleBase" id="RU000363"/>
    </source>
</evidence>
<proteinExistence type="inferred from homology"/>
<dbReference type="PRINTS" id="PR00080">
    <property type="entry name" value="SDRFAMILY"/>
</dbReference>
<accession>A0A7R9KH30</accession>
<dbReference type="GO" id="GO:0016491">
    <property type="term" value="F:oxidoreductase activity"/>
    <property type="evidence" value="ECO:0007669"/>
    <property type="project" value="UniProtKB-KW"/>
</dbReference>
<protein>
    <recommendedName>
        <fullName evidence="5">Retinol dehydrogenase 12</fullName>
    </recommendedName>
</protein>
<dbReference type="PANTHER" id="PTHR43157">
    <property type="entry name" value="PHOSPHATIDYLINOSITOL-GLYCAN BIOSYNTHESIS CLASS F PROTEIN-RELATED"/>
    <property type="match status" value="1"/>
</dbReference>
<evidence type="ECO:0008006" key="5">
    <source>
        <dbReference type="Google" id="ProtNLM"/>
    </source>
</evidence>
<dbReference type="Pfam" id="PF00106">
    <property type="entry name" value="adh_short"/>
    <property type="match status" value="1"/>
</dbReference>
<dbReference type="OrthoDB" id="191139at2759"/>
<organism evidence="3">
    <name type="scientific">Medioppia subpectinata</name>
    <dbReference type="NCBI Taxonomy" id="1979941"/>
    <lineage>
        <taxon>Eukaryota</taxon>
        <taxon>Metazoa</taxon>
        <taxon>Ecdysozoa</taxon>
        <taxon>Arthropoda</taxon>
        <taxon>Chelicerata</taxon>
        <taxon>Arachnida</taxon>
        <taxon>Acari</taxon>
        <taxon>Acariformes</taxon>
        <taxon>Sarcoptiformes</taxon>
        <taxon>Oribatida</taxon>
        <taxon>Brachypylina</taxon>
        <taxon>Oppioidea</taxon>
        <taxon>Oppiidae</taxon>
        <taxon>Medioppia</taxon>
    </lineage>
</organism>
<evidence type="ECO:0000256" key="1">
    <source>
        <dbReference type="ARBA" id="ARBA00023002"/>
    </source>
</evidence>
<dbReference type="Proteomes" id="UP000759131">
    <property type="component" value="Unassembled WGS sequence"/>
</dbReference>
<dbReference type="CDD" id="cd05327">
    <property type="entry name" value="retinol-DH_like_SDR_c_like"/>
    <property type="match status" value="1"/>
</dbReference>
<reference evidence="3" key="1">
    <citation type="submission" date="2020-11" db="EMBL/GenBank/DDBJ databases">
        <authorList>
            <person name="Tran Van P."/>
        </authorList>
    </citation>
    <scope>NUCLEOTIDE SEQUENCE</scope>
</reference>
<gene>
    <name evidence="3" type="ORF">OSB1V03_LOCUS2108</name>
</gene>
<keyword evidence="1" id="KW-0560">Oxidoreductase</keyword>
<dbReference type="PANTHER" id="PTHR43157:SF31">
    <property type="entry name" value="PHOSPHATIDYLINOSITOL-GLYCAN BIOSYNTHESIS CLASS F PROTEIN"/>
    <property type="match status" value="1"/>
</dbReference>
<dbReference type="InterPro" id="IPR036291">
    <property type="entry name" value="NAD(P)-bd_dom_sf"/>
</dbReference>